<reference evidence="1" key="1">
    <citation type="submission" date="2020-10" db="EMBL/GenBank/DDBJ databases">
        <authorList>
            <person name="Gilroy R."/>
        </authorList>
    </citation>
    <scope>NUCLEOTIDE SEQUENCE</scope>
    <source>
        <strain evidence="1">17213</strain>
    </source>
</reference>
<dbReference type="Proteomes" id="UP000823631">
    <property type="component" value="Unassembled WGS sequence"/>
</dbReference>
<sequence>MNRELALKLVRDEKLLKEIISFNLSARAAKAEELAAARQTAIDNWYAALPEVQQKLYQELQRNWPALRLFTRPPFAAEENLTGVQAVQGEQWSYFADPAERLALLDDKALTKLCLLTGASQLAPFLRSLLGREQQDQARQSLGAAVIDFALHFGAFALPQILQRSGLESPADSGIPADLKQQSLAIGANALQLLAADFADKRVQAVLTERLGKISAGAATAAAAPGGAAMPEVHKQGLRRFVLAVVQEVSLNE</sequence>
<evidence type="ECO:0000313" key="2">
    <source>
        <dbReference type="Proteomes" id="UP000823631"/>
    </source>
</evidence>
<reference evidence="1" key="2">
    <citation type="journal article" date="2021" name="PeerJ">
        <title>Extensive microbial diversity within the chicken gut microbiome revealed by metagenomics and culture.</title>
        <authorList>
            <person name="Gilroy R."/>
            <person name="Ravi A."/>
            <person name="Getino M."/>
            <person name="Pursley I."/>
            <person name="Horton D.L."/>
            <person name="Alikhan N.F."/>
            <person name="Baker D."/>
            <person name="Gharbi K."/>
            <person name="Hall N."/>
            <person name="Watson M."/>
            <person name="Adriaenssens E.M."/>
            <person name="Foster-Nyarko E."/>
            <person name="Jarju S."/>
            <person name="Secka A."/>
            <person name="Antonio M."/>
            <person name="Oren A."/>
            <person name="Chaudhuri R.R."/>
            <person name="La Ragione R."/>
            <person name="Hildebrand F."/>
            <person name="Pallen M.J."/>
        </authorList>
    </citation>
    <scope>NUCLEOTIDE SEQUENCE</scope>
    <source>
        <strain evidence="1">17213</strain>
    </source>
</reference>
<comment type="caution">
    <text evidence="1">The sequence shown here is derived from an EMBL/GenBank/DDBJ whole genome shotgun (WGS) entry which is preliminary data.</text>
</comment>
<accession>A0A9D9GRC5</accession>
<proteinExistence type="predicted"/>
<dbReference type="AlphaFoldDB" id="A0A9D9GRC5"/>
<evidence type="ECO:0000313" key="1">
    <source>
        <dbReference type="EMBL" id="MBO8416587.1"/>
    </source>
</evidence>
<organism evidence="1 2">
    <name type="scientific">Candidatus Avisuccinivibrio stercorigallinarum</name>
    <dbReference type="NCBI Taxonomy" id="2840704"/>
    <lineage>
        <taxon>Bacteria</taxon>
        <taxon>Pseudomonadati</taxon>
        <taxon>Pseudomonadota</taxon>
        <taxon>Gammaproteobacteria</taxon>
        <taxon>Aeromonadales</taxon>
        <taxon>Succinivibrionaceae</taxon>
        <taxon>Succinivibrionaceae incertae sedis</taxon>
        <taxon>Candidatus Avisuccinivibrio</taxon>
    </lineage>
</organism>
<name>A0A9D9GRC5_9GAMM</name>
<protein>
    <submittedName>
        <fullName evidence="1">Uncharacterized protein</fullName>
    </submittedName>
</protein>
<dbReference type="EMBL" id="JADINH010000186">
    <property type="protein sequence ID" value="MBO8416587.1"/>
    <property type="molecule type" value="Genomic_DNA"/>
</dbReference>
<gene>
    <name evidence="1" type="ORF">IAB19_09420</name>
</gene>